<protein>
    <submittedName>
        <fullName evidence="3">NADH-quinone oxidoreductase subunit D</fullName>
        <ecNumber evidence="3">1.6.5.11</ecNumber>
    </submittedName>
</protein>
<dbReference type="GO" id="GO:0005886">
    <property type="term" value="C:plasma membrane"/>
    <property type="evidence" value="ECO:0007669"/>
    <property type="project" value="UniProtKB-SubCell"/>
</dbReference>
<sequence length="153" mass="17206">YEEFQFEVPLGRRGDVLDRYRVRIAELRQSHRICMQALERMPEGPLMAADPKVVPPPKEQLSHDMEALIHHFKIFTEGYHVPAGEVYQVIESPRGELGYYIISDGSPKPYKVKVRAPSFATLFALPEFVRGSLVGDAVAAIGSIDIVLGEIDR</sequence>
<dbReference type="Gene3D" id="1.10.645.10">
    <property type="entry name" value="Cytochrome-c3 Hydrogenase, chain B"/>
    <property type="match status" value="1"/>
</dbReference>
<dbReference type="GO" id="GO:0048038">
    <property type="term" value="F:quinone binding"/>
    <property type="evidence" value="ECO:0007669"/>
    <property type="project" value="InterPro"/>
</dbReference>
<comment type="caution">
    <text evidence="3">The sequence shown here is derived from an EMBL/GenBank/DDBJ whole genome shotgun (WGS) entry which is preliminary data.</text>
</comment>
<dbReference type="InterPro" id="IPR001135">
    <property type="entry name" value="NADH_Q_OxRdtase_suD"/>
</dbReference>
<dbReference type="GO" id="GO:0051287">
    <property type="term" value="F:NAD binding"/>
    <property type="evidence" value="ECO:0007669"/>
    <property type="project" value="InterPro"/>
</dbReference>
<evidence type="ECO:0000259" key="2">
    <source>
        <dbReference type="Pfam" id="PF00346"/>
    </source>
</evidence>
<reference evidence="3" key="1">
    <citation type="submission" date="2020-07" db="EMBL/GenBank/DDBJ databases">
        <title>Huge and variable diversity of episymbiotic CPR bacteria and DPANN archaea in groundwater ecosystems.</title>
        <authorList>
            <person name="He C.Y."/>
            <person name="Keren R."/>
            <person name="Whittaker M."/>
            <person name="Farag I.F."/>
            <person name="Doudna J."/>
            <person name="Cate J.H.D."/>
            <person name="Banfield J.F."/>
        </authorList>
    </citation>
    <scope>NUCLEOTIDE SEQUENCE</scope>
    <source>
        <strain evidence="3">NC_groundwater_1370_Ag_S-0.2um_69_93</strain>
    </source>
</reference>
<dbReference type="EC" id="1.6.5.11" evidence="3"/>
<dbReference type="PANTHER" id="PTHR11993:SF10">
    <property type="entry name" value="NADH DEHYDROGENASE [UBIQUINONE] IRON-SULFUR PROTEIN 2, MITOCHONDRIAL"/>
    <property type="match status" value="1"/>
</dbReference>
<dbReference type="InterPro" id="IPR022885">
    <property type="entry name" value="NDH1_su_D/H"/>
</dbReference>
<proteinExistence type="predicted"/>
<evidence type="ECO:0000313" key="3">
    <source>
        <dbReference type="EMBL" id="MBI4251032.1"/>
    </source>
</evidence>
<dbReference type="GO" id="GO:0016651">
    <property type="term" value="F:oxidoreductase activity, acting on NAD(P)H"/>
    <property type="evidence" value="ECO:0007669"/>
    <property type="project" value="InterPro"/>
</dbReference>
<evidence type="ECO:0000256" key="1">
    <source>
        <dbReference type="ARBA" id="ARBA00004202"/>
    </source>
</evidence>
<evidence type="ECO:0000313" key="4">
    <source>
        <dbReference type="Proteomes" id="UP000752292"/>
    </source>
</evidence>
<comment type="subcellular location">
    <subcellularLocation>
        <location evidence="1">Cell membrane</location>
        <topology evidence="1">Peripheral membrane protein</topology>
    </subcellularLocation>
</comment>
<feature type="non-terminal residue" evidence="3">
    <location>
        <position position="1"/>
    </location>
</feature>
<name>A0A933E736_UNCTE</name>
<dbReference type="EMBL" id="JACQRX010000048">
    <property type="protein sequence ID" value="MBI4251032.1"/>
    <property type="molecule type" value="Genomic_DNA"/>
</dbReference>
<dbReference type="Proteomes" id="UP000752292">
    <property type="component" value="Unassembled WGS sequence"/>
</dbReference>
<dbReference type="PANTHER" id="PTHR11993">
    <property type="entry name" value="NADH-UBIQUINONE OXIDOREDUCTASE 49 KDA SUBUNIT"/>
    <property type="match status" value="1"/>
</dbReference>
<dbReference type="AlphaFoldDB" id="A0A933E736"/>
<dbReference type="SUPFAM" id="SSF56762">
    <property type="entry name" value="HydB/Nqo4-like"/>
    <property type="match status" value="1"/>
</dbReference>
<dbReference type="Pfam" id="PF00346">
    <property type="entry name" value="Complex1_49kDa"/>
    <property type="match status" value="1"/>
</dbReference>
<dbReference type="InterPro" id="IPR029014">
    <property type="entry name" value="NiFe-Hase_large"/>
</dbReference>
<accession>A0A933E736</accession>
<keyword evidence="3" id="KW-0560">Oxidoreductase</keyword>
<gene>
    <name evidence="3" type="ORF">HY618_01100</name>
</gene>
<feature type="domain" description="NADH-quinone oxidoreductase subunit D" evidence="2">
    <location>
        <begin position="1"/>
        <end position="153"/>
    </location>
</feature>
<organism evidence="3 4">
    <name type="scientific">Tectimicrobiota bacterium</name>
    <dbReference type="NCBI Taxonomy" id="2528274"/>
    <lineage>
        <taxon>Bacteria</taxon>
        <taxon>Pseudomonadati</taxon>
        <taxon>Nitrospinota/Tectimicrobiota group</taxon>
        <taxon>Candidatus Tectimicrobiota</taxon>
    </lineage>
</organism>